<reference evidence="1 2" key="1">
    <citation type="journal article" date="2022" name="Nat. Plants">
        <title>Genomes of leafy and leafless Platanthera orchids illuminate the evolution of mycoheterotrophy.</title>
        <authorList>
            <person name="Li M.H."/>
            <person name="Liu K.W."/>
            <person name="Li Z."/>
            <person name="Lu H.C."/>
            <person name="Ye Q.L."/>
            <person name="Zhang D."/>
            <person name="Wang J.Y."/>
            <person name="Li Y.F."/>
            <person name="Zhong Z.M."/>
            <person name="Liu X."/>
            <person name="Yu X."/>
            <person name="Liu D.K."/>
            <person name="Tu X.D."/>
            <person name="Liu B."/>
            <person name="Hao Y."/>
            <person name="Liao X.Y."/>
            <person name="Jiang Y.T."/>
            <person name="Sun W.H."/>
            <person name="Chen J."/>
            <person name="Chen Y.Q."/>
            <person name="Ai Y."/>
            <person name="Zhai J.W."/>
            <person name="Wu S.S."/>
            <person name="Zhou Z."/>
            <person name="Hsiao Y.Y."/>
            <person name="Wu W.L."/>
            <person name="Chen Y.Y."/>
            <person name="Lin Y.F."/>
            <person name="Hsu J.L."/>
            <person name="Li C.Y."/>
            <person name="Wang Z.W."/>
            <person name="Zhao X."/>
            <person name="Zhong W.Y."/>
            <person name="Ma X.K."/>
            <person name="Ma L."/>
            <person name="Huang J."/>
            <person name="Chen G.Z."/>
            <person name="Huang M.Z."/>
            <person name="Huang L."/>
            <person name="Peng D.H."/>
            <person name="Luo Y.B."/>
            <person name="Zou S.Q."/>
            <person name="Chen S.P."/>
            <person name="Lan S."/>
            <person name="Tsai W.C."/>
            <person name="Van de Peer Y."/>
            <person name="Liu Z.J."/>
        </authorList>
    </citation>
    <scope>NUCLEOTIDE SEQUENCE [LARGE SCALE GENOMIC DNA]</scope>
    <source>
        <strain evidence="1">Lor288</strain>
    </source>
</reference>
<protein>
    <submittedName>
        <fullName evidence="1">Light-mediated development protein DET1</fullName>
    </submittedName>
</protein>
<dbReference type="EMBL" id="JBBWWR010000008">
    <property type="protein sequence ID" value="KAK8962845.1"/>
    <property type="molecule type" value="Genomic_DNA"/>
</dbReference>
<evidence type="ECO:0000313" key="1">
    <source>
        <dbReference type="EMBL" id="KAK8962845.1"/>
    </source>
</evidence>
<organism evidence="1 2">
    <name type="scientific">Platanthera guangdongensis</name>
    <dbReference type="NCBI Taxonomy" id="2320717"/>
    <lineage>
        <taxon>Eukaryota</taxon>
        <taxon>Viridiplantae</taxon>
        <taxon>Streptophyta</taxon>
        <taxon>Embryophyta</taxon>
        <taxon>Tracheophyta</taxon>
        <taxon>Spermatophyta</taxon>
        <taxon>Magnoliopsida</taxon>
        <taxon>Liliopsida</taxon>
        <taxon>Asparagales</taxon>
        <taxon>Orchidaceae</taxon>
        <taxon>Orchidoideae</taxon>
        <taxon>Orchideae</taxon>
        <taxon>Orchidinae</taxon>
        <taxon>Platanthera</taxon>
    </lineage>
</organism>
<name>A0ABR2MFC5_9ASPA</name>
<accession>A0ABR2MFC5</accession>
<gene>
    <name evidence="1" type="primary">DET1</name>
    <name evidence="1" type="ORF">KSP40_PGU015064</name>
</gene>
<keyword evidence="2" id="KW-1185">Reference proteome</keyword>
<comment type="caution">
    <text evidence="1">The sequence shown here is derived from an EMBL/GenBank/DDBJ whole genome shotgun (WGS) entry which is preliminary data.</text>
</comment>
<sequence>MRICPTFENSLGGLFMLELSYIKNVKDRAIKVKRRTEDKESEISSRLTRGYSFGNEVLTFSCSSLINSFRIQHLKKKFYFHFQDYVDLIMWKSDEETPRSSSEAPTTPSVIPTINSQVMLLLPSTGCPPVTAT</sequence>
<proteinExistence type="predicted"/>
<evidence type="ECO:0000313" key="2">
    <source>
        <dbReference type="Proteomes" id="UP001412067"/>
    </source>
</evidence>
<dbReference type="Proteomes" id="UP001412067">
    <property type="component" value="Unassembled WGS sequence"/>
</dbReference>